<feature type="region of interest" description="Disordered" evidence="1">
    <location>
        <begin position="313"/>
        <end position="369"/>
    </location>
</feature>
<sequence length="369" mass="41997">MPFLNKQGPSPYVLRFKTVARRSEFGYDRNRRGQEMAEGSEETGISGVLCSLGRLEGTLKQLEVYCRVRCNVITVGEIDTVKQEFEAEVYLSLRWKEEAFKGKTREKLTIKLMSDWPLDVVEFVKDMSIKDSIRIDTFTGHHEWSLHKHVIAHSVEEDRAKTGSHRQYPIYHITTHVQRKPAYYMWNVALVIFLILGLSFTSFSVEADAPADRLSVTVTLLLTAVAFKFVVSSSLPTISYLTLLDKYVLWSLIFQCLMVVQNAVAVIFQKRNISDIFDYACMGVLGGFVLIGNIIFIITGLYRDLCEDINQRWHTRQQRKRDRDKALANPGEMPATEKPSQSSSSASIKKNQVAPSNAENGIEMKIQVN</sequence>
<dbReference type="GO" id="GO:0004888">
    <property type="term" value="F:transmembrane signaling receptor activity"/>
    <property type="evidence" value="ECO:0007669"/>
    <property type="project" value="InterPro"/>
</dbReference>
<evidence type="ECO:0000313" key="4">
    <source>
        <dbReference type="EMBL" id="KAJ8036459.1"/>
    </source>
</evidence>
<name>A0A9Q1C1J5_HOLLE</name>
<protein>
    <submittedName>
        <fullName evidence="4">Neuronal acetylcholine receptor subunit alpha-9-II</fullName>
    </submittedName>
</protein>
<dbReference type="Gene3D" id="1.20.58.390">
    <property type="entry name" value="Neurotransmitter-gated ion-channel transmembrane domain"/>
    <property type="match status" value="1"/>
</dbReference>
<dbReference type="Proteomes" id="UP001152320">
    <property type="component" value="Chromosome 9"/>
</dbReference>
<evidence type="ECO:0000259" key="3">
    <source>
        <dbReference type="Pfam" id="PF02932"/>
    </source>
</evidence>
<proteinExistence type="predicted"/>
<dbReference type="PANTHER" id="PTHR18945">
    <property type="entry name" value="NEUROTRANSMITTER GATED ION CHANNEL"/>
    <property type="match status" value="1"/>
</dbReference>
<feature type="transmembrane region" description="Helical" evidence="2">
    <location>
        <begin position="247"/>
        <end position="268"/>
    </location>
</feature>
<evidence type="ECO:0000256" key="1">
    <source>
        <dbReference type="SAM" id="MobiDB-lite"/>
    </source>
</evidence>
<dbReference type="InterPro" id="IPR006029">
    <property type="entry name" value="Neurotrans-gated_channel_TM"/>
</dbReference>
<dbReference type="GO" id="GO:0016020">
    <property type="term" value="C:membrane"/>
    <property type="evidence" value="ECO:0007669"/>
    <property type="project" value="InterPro"/>
</dbReference>
<dbReference type="AlphaFoldDB" id="A0A9Q1C1J5"/>
<dbReference type="Pfam" id="PF02932">
    <property type="entry name" value="Neur_chan_memb"/>
    <property type="match status" value="1"/>
</dbReference>
<evidence type="ECO:0000256" key="2">
    <source>
        <dbReference type="SAM" id="Phobius"/>
    </source>
</evidence>
<keyword evidence="4" id="KW-0675">Receptor</keyword>
<gene>
    <name evidence="4" type="ORF">HOLleu_20438</name>
</gene>
<dbReference type="InterPro" id="IPR038050">
    <property type="entry name" value="Neuro_actylchol_rec"/>
</dbReference>
<dbReference type="EMBL" id="JAIZAY010000009">
    <property type="protein sequence ID" value="KAJ8036459.1"/>
    <property type="molecule type" value="Genomic_DNA"/>
</dbReference>
<dbReference type="GO" id="GO:0005216">
    <property type="term" value="F:monoatomic ion channel activity"/>
    <property type="evidence" value="ECO:0007669"/>
    <property type="project" value="InterPro"/>
</dbReference>
<comment type="caution">
    <text evidence="4">The sequence shown here is derived from an EMBL/GenBank/DDBJ whole genome shotgun (WGS) entry which is preliminary data.</text>
</comment>
<reference evidence="4" key="1">
    <citation type="submission" date="2021-10" db="EMBL/GenBank/DDBJ databases">
        <title>Tropical sea cucumber genome reveals ecological adaptation and Cuvierian tubules defense mechanism.</title>
        <authorList>
            <person name="Chen T."/>
        </authorList>
    </citation>
    <scope>NUCLEOTIDE SEQUENCE</scope>
    <source>
        <strain evidence="4">Nanhai2018</strain>
        <tissue evidence="4">Muscle</tissue>
    </source>
</reference>
<dbReference type="OrthoDB" id="5975154at2759"/>
<dbReference type="InterPro" id="IPR006201">
    <property type="entry name" value="Neur_channel"/>
</dbReference>
<dbReference type="SUPFAM" id="SSF90112">
    <property type="entry name" value="Neurotransmitter-gated ion-channel transmembrane pore"/>
    <property type="match status" value="1"/>
</dbReference>
<keyword evidence="5" id="KW-1185">Reference proteome</keyword>
<dbReference type="FunFam" id="1.20.58.390:FF:000100">
    <property type="entry name" value="Predicted protein"/>
    <property type="match status" value="1"/>
</dbReference>
<evidence type="ECO:0000313" key="5">
    <source>
        <dbReference type="Proteomes" id="UP001152320"/>
    </source>
</evidence>
<feature type="domain" description="Neurotransmitter-gated ion-channel transmembrane" evidence="3">
    <location>
        <begin position="194"/>
        <end position="271"/>
    </location>
</feature>
<feature type="transmembrane region" description="Helical" evidence="2">
    <location>
        <begin position="280"/>
        <end position="302"/>
    </location>
</feature>
<feature type="transmembrane region" description="Helical" evidence="2">
    <location>
        <begin position="183"/>
        <end position="203"/>
    </location>
</feature>
<feature type="compositionally biased region" description="Polar residues" evidence="1">
    <location>
        <begin position="348"/>
        <end position="359"/>
    </location>
</feature>
<feature type="transmembrane region" description="Helical" evidence="2">
    <location>
        <begin position="215"/>
        <end position="235"/>
    </location>
</feature>
<keyword evidence="2" id="KW-0812">Transmembrane</keyword>
<keyword evidence="2" id="KW-1133">Transmembrane helix</keyword>
<dbReference type="InterPro" id="IPR036719">
    <property type="entry name" value="Neuro-gated_channel_TM_sf"/>
</dbReference>
<organism evidence="4 5">
    <name type="scientific">Holothuria leucospilota</name>
    <name type="common">Black long sea cucumber</name>
    <name type="synonym">Mertensiothuria leucospilota</name>
    <dbReference type="NCBI Taxonomy" id="206669"/>
    <lineage>
        <taxon>Eukaryota</taxon>
        <taxon>Metazoa</taxon>
        <taxon>Echinodermata</taxon>
        <taxon>Eleutherozoa</taxon>
        <taxon>Echinozoa</taxon>
        <taxon>Holothuroidea</taxon>
        <taxon>Aspidochirotacea</taxon>
        <taxon>Aspidochirotida</taxon>
        <taxon>Holothuriidae</taxon>
        <taxon>Holothuria</taxon>
    </lineage>
</organism>
<accession>A0A9Q1C1J5</accession>
<keyword evidence="2" id="KW-0472">Membrane</keyword>